<evidence type="ECO:0000256" key="4">
    <source>
        <dbReference type="ARBA" id="ARBA00022807"/>
    </source>
</evidence>
<keyword evidence="2" id="KW-0645">Protease</keyword>
<organism evidence="6 7">
    <name type="scientific">Riccia sorocarpa</name>
    <dbReference type="NCBI Taxonomy" id="122646"/>
    <lineage>
        <taxon>Eukaryota</taxon>
        <taxon>Viridiplantae</taxon>
        <taxon>Streptophyta</taxon>
        <taxon>Embryophyta</taxon>
        <taxon>Marchantiophyta</taxon>
        <taxon>Marchantiopsida</taxon>
        <taxon>Marchantiidae</taxon>
        <taxon>Marchantiales</taxon>
        <taxon>Ricciaceae</taxon>
        <taxon>Riccia</taxon>
    </lineage>
</organism>
<dbReference type="SUPFAM" id="SSF54001">
    <property type="entry name" value="Cysteine proteinases"/>
    <property type="match status" value="1"/>
</dbReference>
<protein>
    <recommendedName>
        <fullName evidence="5">Ubiquitin-like protease family profile domain-containing protein</fullName>
    </recommendedName>
</protein>
<comment type="similarity">
    <text evidence="1">Belongs to the peptidase C48 family.</text>
</comment>
<name>A0ABD3ILT9_9MARC</name>
<dbReference type="Gene3D" id="3.40.395.10">
    <property type="entry name" value="Adenoviral Proteinase, Chain A"/>
    <property type="match status" value="1"/>
</dbReference>
<comment type="caution">
    <text evidence="6">The sequence shown here is derived from an EMBL/GenBank/DDBJ whole genome shotgun (WGS) entry which is preliminary data.</text>
</comment>
<keyword evidence="4" id="KW-0788">Thiol protease</keyword>
<gene>
    <name evidence="6" type="ORF">R1sor_020506</name>
</gene>
<keyword evidence="7" id="KW-1185">Reference proteome</keyword>
<accession>A0ABD3ILT9</accession>
<sequence>MAFERRSHKEDLQSGMLPGKHLWGDVINVYIKERFLDRGRDKMHNMFFVNTFWFPKASELVDKYDRTSQSEEAMISIARLRRSICPKLRDGDSQGQLPAWIFIPVHGSNHWSLAIIRLHEQYCHIVHLDSCVDIHVPTAIFHVLKTFVSLTMKMLSGAGMKEAQLDRCFWVEGLSSIATTELVTSFWLMLGLYLEGKLKVPPE</sequence>
<evidence type="ECO:0000259" key="5">
    <source>
        <dbReference type="Pfam" id="PF02902"/>
    </source>
</evidence>
<keyword evidence="3" id="KW-0378">Hydrolase</keyword>
<dbReference type="GO" id="GO:0008234">
    <property type="term" value="F:cysteine-type peptidase activity"/>
    <property type="evidence" value="ECO:0007669"/>
    <property type="project" value="UniProtKB-KW"/>
</dbReference>
<dbReference type="Proteomes" id="UP001633002">
    <property type="component" value="Unassembled WGS sequence"/>
</dbReference>
<evidence type="ECO:0000256" key="2">
    <source>
        <dbReference type="ARBA" id="ARBA00022670"/>
    </source>
</evidence>
<dbReference type="PANTHER" id="PTHR46915">
    <property type="entry name" value="UBIQUITIN-LIKE PROTEASE 4-RELATED"/>
    <property type="match status" value="1"/>
</dbReference>
<reference evidence="6 7" key="1">
    <citation type="submission" date="2024-09" db="EMBL/GenBank/DDBJ databases">
        <title>Chromosome-scale assembly of Riccia sorocarpa.</title>
        <authorList>
            <person name="Paukszto L."/>
        </authorList>
    </citation>
    <scope>NUCLEOTIDE SEQUENCE [LARGE SCALE GENOMIC DNA]</scope>
    <source>
        <strain evidence="6">LP-2024</strain>
        <tissue evidence="6">Aerial parts of the thallus</tissue>
    </source>
</reference>
<dbReference type="InterPro" id="IPR038765">
    <property type="entry name" value="Papain-like_cys_pep_sf"/>
</dbReference>
<evidence type="ECO:0000313" key="6">
    <source>
        <dbReference type="EMBL" id="KAL3702484.1"/>
    </source>
</evidence>
<dbReference type="GO" id="GO:0016926">
    <property type="term" value="P:protein desumoylation"/>
    <property type="evidence" value="ECO:0007669"/>
    <property type="project" value="UniProtKB-ARBA"/>
</dbReference>
<dbReference type="InterPro" id="IPR003653">
    <property type="entry name" value="Peptidase_C48_C"/>
</dbReference>
<evidence type="ECO:0000256" key="3">
    <source>
        <dbReference type="ARBA" id="ARBA00022801"/>
    </source>
</evidence>
<proteinExistence type="inferred from homology"/>
<dbReference type="AlphaFoldDB" id="A0ABD3ILT9"/>
<dbReference type="PANTHER" id="PTHR46915:SF2">
    <property type="entry name" value="UBIQUITIN-LIKE PROTEASE 4"/>
    <property type="match status" value="1"/>
</dbReference>
<evidence type="ECO:0000256" key="1">
    <source>
        <dbReference type="ARBA" id="ARBA00005234"/>
    </source>
</evidence>
<feature type="domain" description="Ubiquitin-like protease family profile" evidence="5">
    <location>
        <begin position="21"/>
        <end position="145"/>
    </location>
</feature>
<dbReference type="GO" id="GO:0006508">
    <property type="term" value="P:proteolysis"/>
    <property type="evidence" value="ECO:0007669"/>
    <property type="project" value="UniProtKB-KW"/>
</dbReference>
<dbReference type="Pfam" id="PF02902">
    <property type="entry name" value="Peptidase_C48"/>
    <property type="match status" value="1"/>
</dbReference>
<evidence type="ECO:0000313" key="7">
    <source>
        <dbReference type="Proteomes" id="UP001633002"/>
    </source>
</evidence>
<dbReference type="EMBL" id="JBJQOH010000001">
    <property type="protein sequence ID" value="KAL3702484.1"/>
    <property type="molecule type" value="Genomic_DNA"/>
</dbReference>